<dbReference type="EMBL" id="JI176730">
    <property type="protein sequence ID" value="ADY47587.1"/>
    <property type="molecule type" value="mRNA"/>
</dbReference>
<feature type="domain" description="Brix" evidence="7">
    <location>
        <begin position="88"/>
        <end position="291"/>
    </location>
</feature>
<comment type="similarity">
    <text evidence="2 6">Belongs to the RPF2 family.</text>
</comment>
<dbReference type="SMART" id="SM00879">
    <property type="entry name" value="Brix"/>
    <property type="match status" value="1"/>
</dbReference>
<evidence type="ECO:0000256" key="5">
    <source>
        <dbReference type="ARBA" id="ARBA00030889"/>
    </source>
</evidence>
<dbReference type="GO" id="GO:0019843">
    <property type="term" value="F:rRNA binding"/>
    <property type="evidence" value="ECO:0007669"/>
    <property type="project" value="UniProtKB-UniRule"/>
</dbReference>
<sequence>MCGLVQHDNSCQAWCVQFATLLRSAYLVDIHLRRTQYIHLWMMRSRISMTHAETAIVVTENVDCSNTKTRRGRRILEDREPKLLENDKNALVVRGGKTNEVVTSTLAEMYALKKPLARQLKRRNPIHPFDDDTPIEKFSTKFDSSLFLFGSNSKKHPNSMIFGRMYDYRVLDMIELRIENVVRSNQFEAAKGTLGTKPCLILQGTSFESDPTMKRVANLMIDWFRGPVVEKVRLQGLEMVISLSAIGNKLLFRTYRVCLKKSESTLPRVELVETGPRIDFSIQRTKLASEDLFKAALKQPKQLAAKTRKNISMNVFGTKLARVHVGKQNIDVLQTRKLKALGRRRKEQQLMEE</sequence>
<reference evidence="8" key="1">
    <citation type="journal article" date="2011" name="Genome Res.">
        <title>Deep small RNA sequencing from the nematode Ascaris reveals conservation, functional diversification, and novel developmental profiles.</title>
        <authorList>
            <person name="Wang J."/>
            <person name="Czech B."/>
            <person name="Crunk A."/>
            <person name="Wallace A."/>
            <person name="Mitreva M."/>
            <person name="Hannon G.J."/>
            <person name="Davis R.E."/>
        </authorList>
    </citation>
    <scope>NUCLEOTIDE SEQUENCE</scope>
</reference>
<evidence type="ECO:0000259" key="7">
    <source>
        <dbReference type="PROSITE" id="PS50833"/>
    </source>
</evidence>
<dbReference type="PROSITE" id="PS50833">
    <property type="entry name" value="BRIX"/>
    <property type="match status" value="1"/>
</dbReference>
<dbReference type="InterPro" id="IPR007109">
    <property type="entry name" value="Brix"/>
</dbReference>
<dbReference type="PANTHER" id="PTHR12728">
    <property type="entry name" value="BRIX DOMAIN CONTAINING PROTEIN"/>
    <property type="match status" value="1"/>
</dbReference>
<evidence type="ECO:0000256" key="1">
    <source>
        <dbReference type="ARBA" id="ARBA00004604"/>
    </source>
</evidence>
<dbReference type="PANTHER" id="PTHR12728:SF0">
    <property type="entry name" value="RIBOSOME PRODUCTION FACTOR 2 HOMOLOG"/>
    <property type="match status" value="1"/>
</dbReference>
<evidence type="ECO:0000313" key="8">
    <source>
        <dbReference type="EMBL" id="ADY47587.1"/>
    </source>
</evidence>
<comment type="subcellular location">
    <subcellularLocation>
        <location evidence="1 6">Nucleus</location>
        <location evidence="1 6">Nucleolus</location>
    </subcellularLocation>
</comment>
<evidence type="ECO:0000256" key="2">
    <source>
        <dbReference type="ARBA" id="ARBA00010782"/>
    </source>
</evidence>
<protein>
    <recommendedName>
        <fullName evidence="3 6">Ribosome production factor 2 homolog</fullName>
    </recommendedName>
    <alternativeName>
        <fullName evidence="5 6">Ribosome biogenesis protein RPF2 homolog</fullName>
    </alternativeName>
</protein>
<organism evidence="8">
    <name type="scientific">Ascaris suum</name>
    <name type="common">Pig roundworm</name>
    <name type="synonym">Ascaris lumbricoides</name>
    <dbReference type="NCBI Taxonomy" id="6253"/>
    <lineage>
        <taxon>Eukaryota</taxon>
        <taxon>Metazoa</taxon>
        <taxon>Ecdysozoa</taxon>
        <taxon>Nematoda</taxon>
        <taxon>Chromadorea</taxon>
        <taxon>Rhabditida</taxon>
        <taxon>Spirurina</taxon>
        <taxon>Ascaridomorpha</taxon>
        <taxon>Ascaridoidea</taxon>
        <taxon>Ascarididae</taxon>
        <taxon>Ascaris</taxon>
    </lineage>
</organism>
<dbReference type="GO" id="GO:0000463">
    <property type="term" value="P:maturation of LSU-rRNA from tricistronic rRNA transcript (SSU-rRNA, 5.8S rRNA, LSU-rRNA)"/>
    <property type="evidence" value="ECO:0007669"/>
    <property type="project" value="TreeGrafter"/>
</dbReference>
<accession>F1LBT3</accession>
<evidence type="ECO:0000256" key="4">
    <source>
        <dbReference type="ARBA" id="ARBA00023242"/>
    </source>
</evidence>
<feature type="non-terminal residue" evidence="8">
    <location>
        <position position="353"/>
    </location>
</feature>
<evidence type="ECO:0000256" key="6">
    <source>
        <dbReference type="RuleBase" id="RU367086"/>
    </source>
</evidence>
<dbReference type="GO" id="GO:0000027">
    <property type="term" value="P:ribosomal large subunit assembly"/>
    <property type="evidence" value="ECO:0007669"/>
    <property type="project" value="InterPro"/>
</dbReference>
<dbReference type="AlphaFoldDB" id="F1LBT3"/>
<proteinExistence type="evidence at transcript level"/>
<dbReference type="InterPro" id="IPR039770">
    <property type="entry name" value="Rpf2"/>
</dbReference>
<evidence type="ECO:0000256" key="3">
    <source>
        <dbReference type="ARBA" id="ARBA00020387"/>
    </source>
</evidence>
<keyword evidence="4 6" id="KW-0539">Nucleus</keyword>
<name>F1LBT3_ASCSU</name>
<dbReference type="Pfam" id="PF04427">
    <property type="entry name" value="Brix"/>
    <property type="match status" value="1"/>
</dbReference>
<dbReference type="GO" id="GO:0005730">
    <property type="term" value="C:nucleolus"/>
    <property type="evidence" value="ECO:0007669"/>
    <property type="project" value="UniProtKB-SubCell"/>
</dbReference>